<sequence length="109" mass="11618">MALSLSFSISISISISRFYLSFARLIDPVPRLGNLGVARPLVSSALLCPVLGSRQSLSDVGLKTHPPVQPFSRPPGRLSTTGEMVVAVNVWRASVVSTSLVPDHGDCCR</sequence>
<evidence type="ECO:0000313" key="2">
    <source>
        <dbReference type="Proteomes" id="UP000784294"/>
    </source>
</evidence>
<gene>
    <name evidence="1" type="ORF">PXEA_LOCUS28744</name>
</gene>
<dbReference type="Proteomes" id="UP000784294">
    <property type="component" value="Unassembled WGS sequence"/>
</dbReference>
<name>A0A3S5AYC3_9PLAT</name>
<comment type="caution">
    <text evidence="1">The sequence shown here is derived from an EMBL/GenBank/DDBJ whole genome shotgun (WGS) entry which is preliminary data.</text>
</comment>
<organism evidence="1 2">
    <name type="scientific">Protopolystoma xenopodis</name>
    <dbReference type="NCBI Taxonomy" id="117903"/>
    <lineage>
        <taxon>Eukaryota</taxon>
        <taxon>Metazoa</taxon>
        <taxon>Spiralia</taxon>
        <taxon>Lophotrochozoa</taxon>
        <taxon>Platyhelminthes</taxon>
        <taxon>Monogenea</taxon>
        <taxon>Polyopisthocotylea</taxon>
        <taxon>Polystomatidea</taxon>
        <taxon>Polystomatidae</taxon>
        <taxon>Protopolystoma</taxon>
    </lineage>
</organism>
<accession>A0A3S5AYC3</accession>
<keyword evidence="2" id="KW-1185">Reference proteome</keyword>
<reference evidence="1" key="1">
    <citation type="submission" date="2018-11" db="EMBL/GenBank/DDBJ databases">
        <authorList>
            <consortium name="Pathogen Informatics"/>
        </authorList>
    </citation>
    <scope>NUCLEOTIDE SEQUENCE</scope>
</reference>
<dbReference type="EMBL" id="CAAALY010249535">
    <property type="protein sequence ID" value="VEL35304.1"/>
    <property type="molecule type" value="Genomic_DNA"/>
</dbReference>
<evidence type="ECO:0000313" key="1">
    <source>
        <dbReference type="EMBL" id="VEL35304.1"/>
    </source>
</evidence>
<protein>
    <submittedName>
        <fullName evidence="1">Uncharacterized protein</fullName>
    </submittedName>
</protein>
<proteinExistence type="predicted"/>
<dbReference type="AlphaFoldDB" id="A0A3S5AYC3"/>